<evidence type="ECO:0000313" key="3">
    <source>
        <dbReference type="Proteomes" id="UP000050331"/>
    </source>
</evidence>
<accession>A0A0U4FEV8</accession>
<dbReference type="AlphaFoldDB" id="A0A0U4FEV8"/>
<feature type="transmembrane region" description="Helical" evidence="1">
    <location>
        <begin position="33"/>
        <end position="55"/>
    </location>
</feature>
<protein>
    <submittedName>
        <fullName evidence="2">Uncharacterized protein</fullName>
    </submittedName>
</protein>
<evidence type="ECO:0000256" key="1">
    <source>
        <dbReference type="SAM" id="Phobius"/>
    </source>
</evidence>
<keyword evidence="1" id="KW-1133">Transmembrane helix</keyword>
<feature type="transmembrane region" description="Helical" evidence="1">
    <location>
        <begin position="75"/>
        <end position="95"/>
    </location>
</feature>
<organism evidence="2 3">
    <name type="scientific">Lentibacillus amyloliquefaciens</name>
    <dbReference type="NCBI Taxonomy" id="1472767"/>
    <lineage>
        <taxon>Bacteria</taxon>
        <taxon>Bacillati</taxon>
        <taxon>Bacillota</taxon>
        <taxon>Bacilli</taxon>
        <taxon>Bacillales</taxon>
        <taxon>Bacillaceae</taxon>
        <taxon>Lentibacillus</taxon>
    </lineage>
</organism>
<keyword evidence="1" id="KW-0472">Membrane</keyword>
<feature type="transmembrane region" description="Helical" evidence="1">
    <location>
        <begin position="6"/>
        <end position="26"/>
    </location>
</feature>
<dbReference type="InterPro" id="IPR025917">
    <property type="entry name" value="YuiB"/>
</dbReference>
<dbReference type="STRING" id="1472767.AOX59_00530"/>
<dbReference type="Proteomes" id="UP000050331">
    <property type="component" value="Chromosome"/>
</dbReference>
<gene>
    <name evidence="2" type="ORF">AOX59_00530</name>
</gene>
<dbReference type="RefSeq" id="WP_068440301.1">
    <property type="nucleotide sequence ID" value="NZ_CP013862.1"/>
</dbReference>
<sequence length="103" mass="11503">MIQFVVSILLFFVIFFGLAFILNMLLRSTWLMAVIYPIIVLMIVDNISTANYFTGPGEAFSTAFSRLTEITIADISILGAGFIGTIVSGFVIKFLRKNGYQMF</sequence>
<dbReference type="EMBL" id="CP013862">
    <property type="protein sequence ID" value="ALX47214.1"/>
    <property type="molecule type" value="Genomic_DNA"/>
</dbReference>
<dbReference type="OrthoDB" id="2382309at2"/>
<proteinExistence type="predicted"/>
<keyword evidence="3" id="KW-1185">Reference proteome</keyword>
<name>A0A0U4FEV8_9BACI</name>
<dbReference type="Pfam" id="PF14068">
    <property type="entry name" value="YuiB"/>
    <property type="match status" value="1"/>
</dbReference>
<keyword evidence="1" id="KW-0812">Transmembrane</keyword>
<reference evidence="2 3" key="1">
    <citation type="submission" date="2016-01" db="EMBL/GenBank/DDBJ databases">
        <title>Complete genome sequence of strain Lentibacillus amyloliquefaciens LAM0015T isolated from saline sediment.</title>
        <authorList>
            <person name="Wang J.-L."/>
            <person name="He M.-X."/>
        </authorList>
    </citation>
    <scope>NUCLEOTIDE SEQUENCE [LARGE SCALE GENOMIC DNA]</scope>
    <source>
        <strain evidence="2 3">LAM0015</strain>
    </source>
</reference>
<evidence type="ECO:0000313" key="2">
    <source>
        <dbReference type="EMBL" id="ALX47214.1"/>
    </source>
</evidence>
<dbReference type="KEGG" id="lao:AOX59_00530"/>